<gene>
    <name evidence="6" type="ORF">Clacol_006915</name>
</gene>
<dbReference type="GO" id="GO:0004174">
    <property type="term" value="F:electron-transferring-flavoprotein dehydrogenase activity"/>
    <property type="evidence" value="ECO:0007669"/>
    <property type="project" value="TreeGrafter"/>
</dbReference>
<name>A0AAV5AIA3_9AGAM</name>
<dbReference type="Pfam" id="PF07992">
    <property type="entry name" value="Pyr_redox_2"/>
    <property type="match status" value="1"/>
</dbReference>
<dbReference type="GO" id="GO:0005737">
    <property type="term" value="C:cytoplasm"/>
    <property type="evidence" value="ECO:0007669"/>
    <property type="project" value="TreeGrafter"/>
</dbReference>
<dbReference type="PRINTS" id="PR00368">
    <property type="entry name" value="FADPNR"/>
</dbReference>
<accession>A0AAV5AIA3</accession>
<dbReference type="EMBL" id="BPWL01000007">
    <property type="protein sequence ID" value="GJJ12671.1"/>
    <property type="molecule type" value="Genomic_DNA"/>
</dbReference>
<organism evidence="6 7">
    <name type="scientific">Clathrus columnatus</name>
    <dbReference type="NCBI Taxonomy" id="1419009"/>
    <lineage>
        <taxon>Eukaryota</taxon>
        <taxon>Fungi</taxon>
        <taxon>Dikarya</taxon>
        <taxon>Basidiomycota</taxon>
        <taxon>Agaricomycotina</taxon>
        <taxon>Agaricomycetes</taxon>
        <taxon>Phallomycetidae</taxon>
        <taxon>Phallales</taxon>
        <taxon>Clathraceae</taxon>
        <taxon>Clathrus</taxon>
    </lineage>
</organism>
<dbReference type="Gene3D" id="3.50.50.100">
    <property type="match status" value="1"/>
</dbReference>
<dbReference type="Proteomes" id="UP001050691">
    <property type="component" value="Unassembled WGS sequence"/>
</dbReference>
<keyword evidence="4" id="KW-0560">Oxidoreductase</keyword>
<evidence type="ECO:0000256" key="4">
    <source>
        <dbReference type="ARBA" id="ARBA00023002"/>
    </source>
</evidence>
<evidence type="ECO:0000256" key="1">
    <source>
        <dbReference type="ARBA" id="ARBA00006442"/>
    </source>
</evidence>
<keyword evidence="3" id="KW-0274">FAD</keyword>
<evidence type="ECO:0000313" key="7">
    <source>
        <dbReference type="Proteomes" id="UP001050691"/>
    </source>
</evidence>
<dbReference type="InterPro" id="IPR023753">
    <property type="entry name" value="FAD/NAD-binding_dom"/>
</dbReference>
<keyword evidence="2" id="KW-0285">Flavoprotein</keyword>
<reference evidence="6" key="1">
    <citation type="submission" date="2021-10" db="EMBL/GenBank/DDBJ databases">
        <title>De novo Genome Assembly of Clathrus columnatus (Basidiomycota, Fungi) Using Illumina and Nanopore Sequence Data.</title>
        <authorList>
            <person name="Ogiso-Tanaka E."/>
            <person name="Itagaki H."/>
            <person name="Hosoya T."/>
            <person name="Hosaka K."/>
        </authorList>
    </citation>
    <scope>NUCLEOTIDE SEQUENCE</scope>
    <source>
        <strain evidence="6">MO-923</strain>
    </source>
</reference>
<feature type="domain" description="FAD/NAD(P)-binding" evidence="5">
    <location>
        <begin position="5"/>
        <end position="287"/>
    </location>
</feature>
<dbReference type="PANTHER" id="PTHR43735:SF3">
    <property type="entry name" value="FERROPTOSIS SUPPRESSOR PROTEIN 1"/>
    <property type="match status" value="1"/>
</dbReference>
<evidence type="ECO:0000313" key="6">
    <source>
        <dbReference type="EMBL" id="GJJ12671.1"/>
    </source>
</evidence>
<dbReference type="InterPro" id="IPR036188">
    <property type="entry name" value="FAD/NAD-bd_sf"/>
</dbReference>
<keyword evidence="7" id="KW-1185">Reference proteome</keyword>
<dbReference type="GO" id="GO:0050660">
    <property type="term" value="F:flavin adenine dinucleotide binding"/>
    <property type="evidence" value="ECO:0007669"/>
    <property type="project" value="TreeGrafter"/>
</dbReference>
<evidence type="ECO:0000259" key="5">
    <source>
        <dbReference type="Pfam" id="PF07992"/>
    </source>
</evidence>
<evidence type="ECO:0000256" key="3">
    <source>
        <dbReference type="ARBA" id="ARBA00022827"/>
    </source>
</evidence>
<dbReference type="PANTHER" id="PTHR43735">
    <property type="entry name" value="APOPTOSIS-INDUCING FACTOR 1"/>
    <property type="match status" value="1"/>
</dbReference>
<evidence type="ECO:0000256" key="2">
    <source>
        <dbReference type="ARBA" id="ARBA00022630"/>
    </source>
</evidence>
<comment type="caution">
    <text evidence="6">The sequence shown here is derived from an EMBL/GenBank/DDBJ whole genome shotgun (WGS) entry which is preliminary data.</text>
</comment>
<comment type="similarity">
    <text evidence="1">Belongs to the FAD-dependent oxidoreductase family.</text>
</comment>
<dbReference type="AlphaFoldDB" id="A0AAV5AIA3"/>
<dbReference type="SUPFAM" id="SSF51905">
    <property type="entry name" value="FAD/NAD(P)-binding domain"/>
    <property type="match status" value="1"/>
</dbReference>
<sequence length="365" mass="39378">MSSKHVVVIGGGSAGTGLVQALSTKLASTEHRITLVTEKEYYPHYISALRAFSGPISDTEWPESTLLPLDRLLANKNGKLIIAKATSIEYDHEIKSGKGNVITDKGDRIPFDVLAIATGSHWESPLDFGSTKKAALQQISDWREKIKHAKGVVLVGGGAVGIGESKPITLVHNKSLLLNPTYPDKFRRDLANRLEKQNIHLVLDDSIDVENTRDEIVTSKGFRVNGDLLIPTRGPRANPALLETLSPAPITSSGHAAVEATLQIKGYPNIFALGDVISFEGEIPQKAKHGGHIAVVSSNILDALAGREPQAKYTKSFEGIFVTIGKNNGAGYVGVWWGLMFGGWVVKILKGKTLFVGMVKKSLGY</sequence>
<proteinExistence type="inferred from homology"/>
<protein>
    <recommendedName>
        <fullName evidence="5">FAD/NAD(P)-binding domain-containing protein</fullName>
    </recommendedName>
</protein>